<evidence type="ECO:0000256" key="4">
    <source>
        <dbReference type="ARBA" id="ARBA00023315"/>
    </source>
</evidence>
<proteinExistence type="inferred from homology"/>
<organism evidence="5 6">
    <name type="scientific">Marseilla massiliensis</name>
    <dbReference type="NCBI Taxonomy" id="1841864"/>
    <lineage>
        <taxon>Bacteria</taxon>
        <taxon>Pseudomonadati</taxon>
        <taxon>Bacteroidota</taxon>
        <taxon>Bacteroidia</taxon>
        <taxon>Bacteroidales</taxon>
        <taxon>Prevotellaceae</taxon>
        <taxon>Marseilla</taxon>
    </lineage>
</organism>
<evidence type="ECO:0000256" key="2">
    <source>
        <dbReference type="ARBA" id="ARBA00022679"/>
    </source>
</evidence>
<dbReference type="PANTHER" id="PTHR23416">
    <property type="entry name" value="SIALIC ACID SYNTHASE-RELATED"/>
    <property type="match status" value="1"/>
</dbReference>
<dbReference type="Pfam" id="PF00132">
    <property type="entry name" value="Hexapep"/>
    <property type="match status" value="1"/>
</dbReference>
<dbReference type="InterPro" id="IPR011004">
    <property type="entry name" value="Trimer_LpxA-like_sf"/>
</dbReference>
<dbReference type="Proteomes" id="UP000764045">
    <property type="component" value="Unassembled WGS sequence"/>
</dbReference>
<keyword evidence="4" id="KW-0012">Acyltransferase</keyword>
<evidence type="ECO:0000313" key="6">
    <source>
        <dbReference type="Proteomes" id="UP000764045"/>
    </source>
</evidence>
<dbReference type="EMBL" id="JACJJL010000002">
    <property type="protein sequence ID" value="MBM6660542.1"/>
    <property type="molecule type" value="Genomic_DNA"/>
</dbReference>
<keyword evidence="6" id="KW-1185">Reference proteome</keyword>
<dbReference type="InterPro" id="IPR051159">
    <property type="entry name" value="Hexapeptide_acetyltransf"/>
</dbReference>
<gene>
    <name evidence="5" type="ORF">H6B30_02025</name>
</gene>
<dbReference type="CDD" id="cd03357">
    <property type="entry name" value="LbH_MAT_GAT"/>
    <property type="match status" value="1"/>
</dbReference>
<evidence type="ECO:0000313" key="5">
    <source>
        <dbReference type="EMBL" id="MBM6660542.1"/>
    </source>
</evidence>
<comment type="caution">
    <text evidence="5">The sequence shown here is derived from an EMBL/GenBank/DDBJ whole genome shotgun (WGS) entry which is preliminary data.</text>
</comment>
<dbReference type="PROSITE" id="PS00101">
    <property type="entry name" value="HEXAPEP_TRANSFERASES"/>
    <property type="match status" value="1"/>
</dbReference>
<keyword evidence="3" id="KW-0677">Repeat</keyword>
<name>A0A938WKG3_9BACT</name>
<evidence type="ECO:0000256" key="1">
    <source>
        <dbReference type="ARBA" id="ARBA00007274"/>
    </source>
</evidence>
<dbReference type="Gene3D" id="2.160.10.10">
    <property type="entry name" value="Hexapeptide repeat proteins"/>
    <property type="match status" value="1"/>
</dbReference>
<reference evidence="5 6" key="1">
    <citation type="journal article" date="2021" name="Sci. Rep.">
        <title>The distribution of antibiotic resistance genes in chicken gut microbiota commensals.</title>
        <authorList>
            <person name="Juricova H."/>
            <person name="Matiasovicova J."/>
            <person name="Kubasova T."/>
            <person name="Cejkova D."/>
            <person name="Rychlik I."/>
        </authorList>
    </citation>
    <scope>NUCLEOTIDE SEQUENCE [LARGE SCALE GENOMIC DNA]</scope>
    <source>
        <strain evidence="5 6">An819</strain>
    </source>
</reference>
<dbReference type="SUPFAM" id="SSF51161">
    <property type="entry name" value="Trimeric LpxA-like enzymes"/>
    <property type="match status" value="1"/>
</dbReference>
<dbReference type="InterPro" id="IPR018357">
    <property type="entry name" value="Hexapep_transf_CS"/>
</dbReference>
<dbReference type="PANTHER" id="PTHR23416:SF23">
    <property type="entry name" value="ACETYLTRANSFERASE C18B11.09C-RELATED"/>
    <property type="match status" value="1"/>
</dbReference>
<keyword evidence="2" id="KW-0808">Transferase</keyword>
<dbReference type="GO" id="GO:0008374">
    <property type="term" value="F:O-acyltransferase activity"/>
    <property type="evidence" value="ECO:0007669"/>
    <property type="project" value="TreeGrafter"/>
</dbReference>
<protein>
    <submittedName>
        <fullName evidence="5">Sugar O-acetyltransferase</fullName>
    </submittedName>
</protein>
<evidence type="ECO:0000256" key="3">
    <source>
        <dbReference type="ARBA" id="ARBA00022737"/>
    </source>
</evidence>
<dbReference type="InterPro" id="IPR001451">
    <property type="entry name" value="Hexapep"/>
</dbReference>
<accession>A0A938WKG3</accession>
<dbReference type="AlphaFoldDB" id="A0A938WKG3"/>
<sequence>MATEKENTTTDIFEKDLSGAMVSPLEPGYDRLIGAIFDTMKTAYELNEGYHTPDEVRSYLSRITGREVDPSVTLLPPFYVDYGKNIRIGKNCWIQQGCTFFDRGGITLGNGVFIAPKVNLITINHDSDPANRSATYGRPIVIEDKVWIGIGATVLPGVTIGYGSIVGANSVVTHDVPPMTVVGGNPARFIKKIVTGGGDSAD</sequence>
<comment type="similarity">
    <text evidence="1">Belongs to the transferase hexapeptide repeat family.</text>
</comment>